<feature type="compositionally biased region" description="Basic and acidic residues" evidence="1">
    <location>
        <begin position="38"/>
        <end position="52"/>
    </location>
</feature>
<evidence type="ECO:0000313" key="3">
    <source>
        <dbReference type="Proteomes" id="UP000266673"/>
    </source>
</evidence>
<dbReference type="AlphaFoldDB" id="A0A397VAK6"/>
<evidence type="ECO:0000256" key="1">
    <source>
        <dbReference type="SAM" id="MobiDB-lite"/>
    </source>
</evidence>
<keyword evidence="3" id="KW-1185">Reference proteome</keyword>
<protein>
    <submittedName>
        <fullName evidence="2">Uncharacterized protein</fullName>
    </submittedName>
</protein>
<comment type="caution">
    <text evidence="2">The sequence shown here is derived from an EMBL/GenBank/DDBJ whole genome shotgun (WGS) entry which is preliminary data.</text>
</comment>
<name>A0A397VAK6_9GLOM</name>
<feature type="compositionally biased region" description="Acidic residues" evidence="1">
    <location>
        <begin position="26"/>
        <end position="37"/>
    </location>
</feature>
<proteinExistence type="predicted"/>
<evidence type="ECO:0000313" key="2">
    <source>
        <dbReference type="EMBL" id="RIB17013.1"/>
    </source>
</evidence>
<feature type="region of interest" description="Disordered" evidence="1">
    <location>
        <begin position="18"/>
        <end position="59"/>
    </location>
</feature>
<accession>A0A397VAK6</accession>
<gene>
    <name evidence="2" type="ORF">C2G38_2188467</name>
</gene>
<reference evidence="2 3" key="1">
    <citation type="submission" date="2018-06" db="EMBL/GenBank/DDBJ databases">
        <title>Comparative genomics reveals the genomic features of Rhizophagus irregularis, R. cerebriforme, R. diaphanum and Gigaspora rosea, and their symbiotic lifestyle signature.</title>
        <authorList>
            <person name="Morin E."/>
            <person name="San Clemente H."/>
            <person name="Chen E.C.H."/>
            <person name="De La Providencia I."/>
            <person name="Hainaut M."/>
            <person name="Kuo A."/>
            <person name="Kohler A."/>
            <person name="Murat C."/>
            <person name="Tang N."/>
            <person name="Roy S."/>
            <person name="Loubradou J."/>
            <person name="Henrissat B."/>
            <person name="Grigoriev I.V."/>
            <person name="Corradi N."/>
            <person name="Roux C."/>
            <person name="Martin F.M."/>
        </authorList>
    </citation>
    <scope>NUCLEOTIDE SEQUENCE [LARGE SCALE GENOMIC DNA]</scope>
    <source>
        <strain evidence="2 3">DAOM 194757</strain>
    </source>
</reference>
<dbReference type="Proteomes" id="UP000266673">
    <property type="component" value="Unassembled WGS sequence"/>
</dbReference>
<dbReference type="EMBL" id="QKWP01000636">
    <property type="protein sequence ID" value="RIB17013.1"/>
    <property type="molecule type" value="Genomic_DNA"/>
</dbReference>
<sequence>MSEDTVKDRLRRNLKNATKKEILLSGEEESTEDEEDKVVEKERDQDSLKDAETSETTQEELLEGFSTASAGHLATHDELLGDFLLLVIITCGEH</sequence>
<organism evidence="2 3">
    <name type="scientific">Gigaspora rosea</name>
    <dbReference type="NCBI Taxonomy" id="44941"/>
    <lineage>
        <taxon>Eukaryota</taxon>
        <taxon>Fungi</taxon>
        <taxon>Fungi incertae sedis</taxon>
        <taxon>Mucoromycota</taxon>
        <taxon>Glomeromycotina</taxon>
        <taxon>Glomeromycetes</taxon>
        <taxon>Diversisporales</taxon>
        <taxon>Gigasporaceae</taxon>
        <taxon>Gigaspora</taxon>
    </lineage>
</organism>